<dbReference type="AlphaFoldDB" id="A0A2Z7BY18"/>
<feature type="region of interest" description="Disordered" evidence="1">
    <location>
        <begin position="725"/>
        <end position="830"/>
    </location>
</feature>
<feature type="compositionally biased region" description="Basic and acidic residues" evidence="1">
    <location>
        <begin position="785"/>
        <end position="813"/>
    </location>
</feature>
<feature type="compositionally biased region" description="Polar residues" evidence="1">
    <location>
        <begin position="526"/>
        <end position="539"/>
    </location>
</feature>
<feature type="region of interest" description="Disordered" evidence="1">
    <location>
        <begin position="437"/>
        <end position="469"/>
    </location>
</feature>
<gene>
    <name evidence="2" type="ORF">F511_15057</name>
</gene>
<accession>A0A2Z7BY18</accession>
<proteinExistence type="predicted"/>
<dbReference type="PANTHER" id="PTHR31008">
    <property type="entry name" value="COP1-INTERACTING PROTEIN-RELATED"/>
    <property type="match status" value="1"/>
</dbReference>
<reference evidence="2 3" key="1">
    <citation type="journal article" date="2015" name="Proc. Natl. Acad. Sci. U.S.A.">
        <title>The resurrection genome of Boea hygrometrica: A blueprint for survival of dehydration.</title>
        <authorList>
            <person name="Xiao L."/>
            <person name="Yang G."/>
            <person name="Zhang L."/>
            <person name="Yang X."/>
            <person name="Zhao S."/>
            <person name="Ji Z."/>
            <person name="Zhou Q."/>
            <person name="Hu M."/>
            <person name="Wang Y."/>
            <person name="Chen M."/>
            <person name="Xu Y."/>
            <person name="Jin H."/>
            <person name="Xiao X."/>
            <person name="Hu G."/>
            <person name="Bao F."/>
            <person name="Hu Y."/>
            <person name="Wan P."/>
            <person name="Li L."/>
            <person name="Deng X."/>
            <person name="Kuang T."/>
            <person name="Xiang C."/>
            <person name="Zhu J.K."/>
            <person name="Oliver M.J."/>
            <person name="He Y."/>
        </authorList>
    </citation>
    <scope>NUCLEOTIDE SEQUENCE [LARGE SCALE GENOMIC DNA]</scope>
    <source>
        <strain evidence="3">cv. XS01</strain>
    </source>
</reference>
<feature type="compositionally biased region" description="Basic and acidic residues" evidence="1">
    <location>
        <begin position="381"/>
        <end position="390"/>
    </location>
</feature>
<feature type="compositionally biased region" description="Polar residues" evidence="1">
    <location>
        <begin position="369"/>
        <end position="378"/>
    </location>
</feature>
<keyword evidence="3" id="KW-1185">Reference proteome</keyword>
<feature type="compositionally biased region" description="Low complexity" evidence="1">
    <location>
        <begin position="819"/>
        <end position="830"/>
    </location>
</feature>
<evidence type="ECO:0000313" key="3">
    <source>
        <dbReference type="Proteomes" id="UP000250235"/>
    </source>
</evidence>
<dbReference type="EMBL" id="KV003152">
    <property type="protein sequence ID" value="KZV37137.1"/>
    <property type="molecule type" value="Genomic_DNA"/>
</dbReference>
<feature type="region of interest" description="Disordered" evidence="1">
    <location>
        <begin position="335"/>
        <end position="423"/>
    </location>
</feature>
<feature type="compositionally biased region" description="Polar residues" evidence="1">
    <location>
        <begin position="737"/>
        <end position="750"/>
    </location>
</feature>
<name>A0A2Z7BY18_9LAMI</name>
<sequence>MDSGTLLDYALFQLTPTRTRCELVVVSGKKSEKVASGLVEPFIAHLKYTKDQISKGGYSIKLLPPATDDASWFTKGTFQRFVRFVSTPEILEAVVRIEREISHIETAIQSNEVLKKEVTEHPGEGTLSAADEITKKLAISSKSSSDEGLNGAAPEENSRICLQRVMVTRKVLLQKEQAMAYARAVVAGYEMDTIDDLIFFADTFGATRLREACIDFKELYKQKHSDDQWMDELAAMQASAASEFSYVGAPGILLAGENIHGNGISVGLSESLSDLASTPISDGVKASNLPAPEQTPQPPVQWMNQVPQYLYNFQGYPFPGMQPYYPGQMGWPSPGGIVPQSKNGQNKKPLKKTEKSVKGNETSEEDGQTESSDSYSGTDSEDVKETDRKPSSKGQRYVKKNRHSGEENEISDGSSGGAFPFDEDSIREGVDIALAKARKSKRQPGIHVQNGSNYDEQDPESGFDTNISGGKISSTWDAFQNLLMSHEEPTSNGASLDFESENIKKQPLNADDSVLAIQRGGCYDGTETSDFMSGENSRPSTKKKVSQDVSAMFSRQSEESRTSQLGTLADFAAESSVMKNQKDEDWFVANSSQVSRTRDIKRVEFNYHDTAPYEGSFVQKETAIITPVVDDSFMIQSRSAVDEPYVSDWKTDISMVSEVEKSTHPEIKDSNISRVTSLSNEPDDICMVLVRESQDSTWASWTPEMDYQLAVSFTEADKKSPTVEANGHMVKGLPANGKSTNGKKTLSSLAKNPRALAGSLVKTRSDPISKIKKTASTGRSAVQKSKFEKEEEERRRKEELVLERQKRIAERTASRGSTPAAAKKIPVAKK</sequence>
<dbReference type="PANTHER" id="PTHR31008:SF0">
    <property type="entry name" value="CSL1"/>
    <property type="match status" value="1"/>
</dbReference>
<organism evidence="2 3">
    <name type="scientific">Dorcoceras hygrometricum</name>
    <dbReference type="NCBI Taxonomy" id="472368"/>
    <lineage>
        <taxon>Eukaryota</taxon>
        <taxon>Viridiplantae</taxon>
        <taxon>Streptophyta</taxon>
        <taxon>Embryophyta</taxon>
        <taxon>Tracheophyta</taxon>
        <taxon>Spermatophyta</taxon>
        <taxon>Magnoliopsida</taxon>
        <taxon>eudicotyledons</taxon>
        <taxon>Gunneridae</taxon>
        <taxon>Pentapetalae</taxon>
        <taxon>asterids</taxon>
        <taxon>lamiids</taxon>
        <taxon>Lamiales</taxon>
        <taxon>Gesneriaceae</taxon>
        <taxon>Didymocarpoideae</taxon>
        <taxon>Trichosporeae</taxon>
        <taxon>Loxocarpinae</taxon>
        <taxon>Dorcoceras</taxon>
    </lineage>
</organism>
<feature type="region of interest" description="Disordered" evidence="1">
    <location>
        <begin position="525"/>
        <end position="560"/>
    </location>
</feature>
<evidence type="ECO:0000313" key="2">
    <source>
        <dbReference type="EMBL" id="KZV37137.1"/>
    </source>
</evidence>
<dbReference type="Proteomes" id="UP000250235">
    <property type="component" value="Unassembled WGS sequence"/>
</dbReference>
<protein>
    <submittedName>
        <fullName evidence="2">Dentin sialophosphoprotein-like</fullName>
    </submittedName>
</protein>
<evidence type="ECO:0000256" key="1">
    <source>
        <dbReference type="SAM" id="MobiDB-lite"/>
    </source>
</evidence>
<dbReference type="OrthoDB" id="1749136at2759"/>